<name>A0AAV7P4K2_PLEWA</name>
<reference evidence="1" key="1">
    <citation type="journal article" date="2022" name="bioRxiv">
        <title>Sequencing and chromosome-scale assembly of the giantPleurodeles waltlgenome.</title>
        <authorList>
            <person name="Brown T."/>
            <person name="Elewa A."/>
            <person name="Iarovenko S."/>
            <person name="Subramanian E."/>
            <person name="Araus A.J."/>
            <person name="Petzold A."/>
            <person name="Susuki M."/>
            <person name="Suzuki K.-i.T."/>
            <person name="Hayashi T."/>
            <person name="Toyoda A."/>
            <person name="Oliveira C."/>
            <person name="Osipova E."/>
            <person name="Leigh N.D."/>
            <person name="Simon A."/>
            <person name="Yun M.H."/>
        </authorList>
    </citation>
    <scope>NUCLEOTIDE SEQUENCE</scope>
    <source>
        <strain evidence="1">20211129_DDA</strain>
        <tissue evidence="1">Liver</tissue>
    </source>
</reference>
<evidence type="ECO:0000313" key="2">
    <source>
        <dbReference type="Proteomes" id="UP001066276"/>
    </source>
</evidence>
<gene>
    <name evidence="1" type="ORF">NDU88_001032</name>
</gene>
<comment type="caution">
    <text evidence="1">The sequence shown here is derived from an EMBL/GenBank/DDBJ whole genome shotgun (WGS) entry which is preliminary data.</text>
</comment>
<keyword evidence="2" id="KW-1185">Reference proteome</keyword>
<dbReference type="AlphaFoldDB" id="A0AAV7P4K2"/>
<protein>
    <submittedName>
        <fullName evidence="1">Uncharacterized protein</fullName>
    </submittedName>
</protein>
<dbReference type="Proteomes" id="UP001066276">
    <property type="component" value="Chromosome 7"/>
</dbReference>
<dbReference type="EMBL" id="JANPWB010000011">
    <property type="protein sequence ID" value="KAJ1122546.1"/>
    <property type="molecule type" value="Genomic_DNA"/>
</dbReference>
<organism evidence="1 2">
    <name type="scientific">Pleurodeles waltl</name>
    <name type="common">Iberian ribbed newt</name>
    <dbReference type="NCBI Taxonomy" id="8319"/>
    <lineage>
        <taxon>Eukaryota</taxon>
        <taxon>Metazoa</taxon>
        <taxon>Chordata</taxon>
        <taxon>Craniata</taxon>
        <taxon>Vertebrata</taxon>
        <taxon>Euteleostomi</taxon>
        <taxon>Amphibia</taxon>
        <taxon>Batrachia</taxon>
        <taxon>Caudata</taxon>
        <taxon>Salamandroidea</taxon>
        <taxon>Salamandridae</taxon>
        <taxon>Pleurodelinae</taxon>
        <taxon>Pleurodeles</taxon>
    </lineage>
</organism>
<evidence type="ECO:0000313" key="1">
    <source>
        <dbReference type="EMBL" id="KAJ1122546.1"/>
    </source>
</evidence>
<sequence length="74" mass="8110">MCKPTSRLALMGERTRQHQQKVRAGCDVLLSLRPRAPYVGVYARALSSGGSISVPVGHASREYHVQEETGSVWS</sequence>
<proteinExistence type="predicted"/>
<accession>A0AAV7P4K2</accession>